<keyword evidence="1" id="KW-0812">Transmembrane</keyword>
<dbReference type="AlphaFoldDB" id="A0AAN9MBX2"/>
<comment type="caution">
    <text evidence="2">The sequence shown here is derived from an EMBL/GenBank/DDBJ whole genome shotgun (WGS) entry which is preliminary data.</text>
</comment>
<gene>
    <name evidence="2" type="ORF">VNO77_10534</name>
</gene>
<evidence type="ECO:0000313" key="3">
    <source>
        <dbReference type="Proteomes" id="UP001367508"/>
    </source>
</evidence>
<evidence type="ECO:0000313" key="2">
    <source>
        <dbReference type="EMBL" id="KAK7351236.1"/>
    </source>
</evidence>
<evidence type="ECO:0000256" key="1">
    <source>
        <dbReference type="SAM" id="Phobius"/>
    </source>
</evidence>
<reference evidence="2 3" key="1">
    <citation type="submission" date="2024-01" db="EMBL/GenBank/DDBJ databases">
        <title>The genomes of 5 underutilized Papilionoideae crops provide insights into root nodulation and disease resistanc.</title>
        <authorList>
            <person name="Jiang F."/>
        </authorList>
    </citation>
    <scope>NUCLEOTIDE SEQUENCE [LARGE SCALE GENOMIC DNA]</scope>
    <source>
        <strain evidence="2">LVBAO_FW01</strain>
        <tissue evidence="2">Leaves</tissue>
    </source>
</reference>
<keyword evidence="3" id="KW-1185">Reference proteome</keyword>
<dbReference type="EMBL" id="JAYMYQ010000002">
    <property type="protein sequence ID" value="KAK7351236.1"/>
    <property type="molecule type" value="Genomic_DNA"/>
</dbReference>
<dbReference type="Proteomes" id="UP001367508">
    <property type="component" value="Unassembled WGS sequence"/>
</dbReference>
<protein>
    <submittedName>
        <fullName evidence="2">Uncharacterized protein</fullName>
    </submittedName>
</protein>
<organism evidence="2 3">
    <name type="scientific">Canavalia gladiata</name>
    <name type="common">Sword bean</name>
    <name type="synonym">Dolichos gladiatus</name>
    <dbReference type="NCBI Taxonomy" id="3824"/>
    <lineage>
        <taxon>Eukaryota</taxon>
        <taxon>Viridiplantae</taxon>
        <taxon>Streptophyta</taxon>
        <taxon>Embryophyta</taxon>
        <taxon>Tracheophyta</taxon>
        <taxon>Spermatophyta</taxon>
        <taxon>Magnoliopsida</taxon>
        <taxon>eudicotyledons</taxon>
        <taxon>Gunneridae</taxon>
        <taxon>Pentapetalae</taxon>
        <taxon>rosids</taxon>
        <taxon>fabids</taxon>
        <taxon>Fabales</taxon>
        <taxon>Fabaceae</taxon>
        <taxon>Papilionoideae</taxon>
        <taxon>50 kb inversion clade</taxon>
        <taxon>NPAAA clade</taxon>
        <taxon>indigoferoid/millettioid clade</taxon>
        <taxon>Phaseoleae</taxon>
        <taxon>Canavalia</taxon>
    </lineage>
</organism>
<sequence>MVHLVQQKMSIDPSTFGKTKCIDKMHRRSQVYFVYGPCIFWHLLTMSQLLTRNKFKSQKLQKHICENKRWDKGNADTLVSVS</sequence>
<feature type="transmembrane region" description="Helical" evidence="1">
    <location>
        <begin position="32"/>
        <end position="51"/>
    </location>
</feature>
<name>A0AAN9MBX2_CANGL</name>
<proteinExistence type="predicted"/>
<keyword evidence="1" id="KW-1133">Transmembrane helix</keyword>
<keyword evidence="1" id="KW-0472">Membrane</keyword>
<accession>A0AAN9MBX2</accession>